<evidence type="ECO:0000256" key="3">
    <source>
        <dbReference type="ARBA" id="ARBA00022723"/>
    </source>
</evidence>
<evidence type="ECO:0000256" key="5">
    <source>
        <dbReference type="ARBA" id="ARBA00022842"/>
    </source>
</evidence>
<feature type="binding site" evidence="8">
    <location>
        <position position="72"/>
    </location>
    <ligand>
        <name>GTP</name>
        <dbReference type="ChEBI" id="CHEBI:37565"/>
    </ligand>
</feature>
<dbReference type="GO" id="GO:0005525">
    <property type="term" value="F:GTP binding"/>
    <property type="evidence" value="ECO:0007669"/>
    <property type="project" value="UniProtKB-UniRule"/>
</dbReference>
<comment type="cofactor">
    <cofactor evidence="8">
        <name>Mg(2+)</name>
        <dbReference type="ChEBI" id="CHEBI:18420"/>
    </cofactor>
</comment>
<comment type="domain">
    <text evidence="8">The N-terminal domain determines nucleotide recognition and specific binding, while the C-terminal domain determines the specific binding to the target protein.</text>
</comment>
<dbReference type="HAMAP" id="MF_00316">
    <property type="entry name" value="MobA"/>
    <property type="match status" value="1"/>
</dbReference>
<dbReference type="SUPFAM" id="SSF53448">
    <property type="entry name" value="Nucleotide-diphospho-sugar transferases"/>
    <property type="match status" value="1"/>
</dbReference>
<dbReference type="Pfam" id="PF12804">
    <property type="entry name" value="NTP_transf_3"/>
    <property type="match status" value="1"/>
</dbReference>
<feature type="binding site" evidence="8">
    <location>
        <position position="102"/>
    </location>
    <ligand>
        <name>Mg(2+)</name>
        <dbReference type="ChEBI" id="CHEBI:18420"/>
    </ligand>
</feature>
<proteinExistence type="inferred from homology"/>
<feature type="binding site" evidence="8">
    <location>
        <position position="102"/>
    </location>
    <ligand>
        <name>GTP</name>
        <dbReference type="ChEBI" id="CHEBI:37565"/>
    </ligand>
</feature>
<evidence type="ECO:0000256" key="7">
    <source>
        <dbReference type="ARBA" id="ARBA00023150"/>
    </source>
</evidence>
<evidence type="ECO:0000313" key="10">
    <source>
        <dbReference type="EMBL" id="OLS62299.1"/>
    </source>
</evidence>
<evidence type="ECO:0000256" key="8">
    <source>
        <dbReference type="HAMAP-Rule" id="MF_00316"/>
    </source>
</evidence>
<dbReference type="OrthoDB" id="9788394at2"/>
<dbReference type="NCBIfam" id="TIGR02665">
    <property type="entry name" value="molyb_mobA"/>
    <property type="match status" value="1"/>
</dbReference>
<keyword evidence="1 8" id="KW-0963">Cytoplasm</keyword>
<evidence type="ECO:0000256" key="6">
    <source>
        <dbReference type="ARBA" id="ARBA00023134"/>
    </source>
</evidence>
<reference evidence="10 11" key="1">
    <citation type="submission" date="2016-10" db="EMBL/GenBank/DDBJ databases">
        <title>Genome Sequence of Pseudomonas putida GM4FR.</title>
        <authorList>
            <person name="Poehlein A."/>
            <person name="Wemheuer F."/>
            <person name="Hollensteiner J."/>
            <person name="Wemheuer B."/>
        </authorList>
    </citation>
    <scope>NUCLEOTIDE SEQUENCE [LARGE SCALE GENOMIC DNA]</scope>
    <source>
        <strain evidence="10 11">GM4FR</strain>
    </source>
</reference>
<evidence type="ECO:0000256" key="1">
    <source>
        <dbReference type="ARBA" id="ARBA00022490"/>
    </source>
</evidence>
<gene>
    <name evidence="8" type="primary">mobA</name>
    <name evidence="10" type="ORF">PSEMO_27630</name>
</gene>
<dbReference type="CDD" id="cd02503">
    <property type="entry name" value="MobA"/>
    <property type="match status" value="1"/>
</dbReference>
<evidence type="ECO:0000313" key="11">
    <source>
        <dbReference type="Proteomes" id="UP000186736"/>
    </source>
</evidence>
<dbReference type="PANTHER" id="PTHR19136">
    <property type="entry name" value="MOLYBDENUM COFACTOR GUANYLYLTRANSFERASE"/>
    <property type="match status" value="1"/>
</dbReference>
<dbReference type="GO" id="GO:0005737">
    <property type="term" value="C:cytoplasm"/>
    <property type="evidence" value="ECO:0007669"/>
    <property type="project" value="UniProtKB-SubCell"/>
</dbReference>
<comment type="function">
    <text evidence="8">Transfers a GMP moiety from GTP to Mo-molybdopterin (Mo-MPT) cofactor (Moco or molybdenum cofactor) to form Mo-molybdopterin guanine dinucleotide (Mo-MGD) cofactor.</text>
</comment>
<organism evidence="10 11">
    <name type="scientific">Pseudomonas putida</name>
    <name type="common">Arthrobacter siderocapsulatus</name>
    <dbReference type="NCBI Taxonomy" id="303"/>
    <lineage>
        <taxon>Bacteria</taxon>
        <taxon>Pseudomonadati</taxon>
        <taxon>Pseudomonadota</taxon>
        <taxon>Gammaproteobacteria</taxon>
        <taxon>Pseudomonadales</taxon>
        <taxon>Pseudomonadaceae</taxon>
        <taxon>Pseudomonas</taxon>
    </lineage>
</organism>
<comment type="caution">
    <text evidence="8">Lacks conserved residue(s) required for the propagation of feature annotation.</text>
</comment>
<protein>
    <recommendedName>
        <fullName evidence="8">Molybdenum cofactor guanylyltransferase</fullName>
        <shortName evidence="8">MoCo guanylyltransferase</shortName>
        <ecNumber evidence="8">2.7.7.77</ecNumber>
    </recommendedName>
    <alternativeName>
        <fullName evidence="8">GTP:molybdopterin guanylyltransferase</fullName>
    </alternativeName>
    <alternativeName>
        <fullName evidence="8">Mo-MPT guanylyltransferase</fullName>
    </alternativeName>
    <alternativeName>
        <fullName evidence="8">Molybdopterin guanylyltransferase</fullName>
    </alternativeName>
    <alternativeName>
        <fullName evidence="8">Molybdopterin-guanine dinucleotide synthase</fullName>
        <shortName evidence="8">MGD synthase</shortName>
    </alternativeName>
</protein>
<comment type="similarity">
    <text evidence="8">Belongs to the MobA family.</text>
</comment>
<dbReference type="Proteomes" id="UP000186736">
    <property type="component" value="Unassembled WGS sequence"/>
</dbReference>
<comment type="subunit">
    <text evidence="8">Monomer.</text>
</comment>
<sequence>MSNTLPPCSILILAGGRGQRMGGRDKGLLEWRGEPMVAHLHRTLRPLTDDLIISCNRNLEAYRPYADTLVQDAEGDFPGPFAGVLAGLAVARHDWLLVLACDAPKVDRALLESLLKLASDAHAPAMVRQGSHWQPMFSLIPRTLTATLSAAWESGERSLSWVLRGGPLLALECAEDDPRLANFNTPDYLDDPASAQP</sequence>
<dbReference type="GO" id="GO:0046872">
    <property type="term" value="F:metal ion binding"/>
    <property type="evidence" value="ECO:0007669"/>
    <property type="project" value="UniProtKB-KW"/>
</dbReference>
<keyword evidence="7 8" id="KW-0501">Molybdenum cofactor biosynthesis</keyword>
<comment type="caution">
    <text evidence="10">The sequence shown here is derived from an EMBL/GenBank/DDBJ whole genome shotgun (WGS) entry which is preliminary data.</text>
</comment>
<feature type="binding site" evidence="8">
    <location>
        <position position="26"/>
    </location>
    <ligand>
        <name>GTP</name>
        <dbReference type="ChEBI" id="CHEBI:37565"/>
    </ligand>
</feature>
<dbReference type="InterPro" id="IPR013482">
    <property type="entry name" value="Molybde_CF_guanTrfase"/>
</dbReference>
<feature type="domain" description="MobA-like NTP transferase" evidence="9">
    <location>
        <begin position="11"/>
        <end position="159"/>
    </location>
</feature>
<comment type="subcellular location">
    <subcellularLocation>
        <location evidence="8">Cytoplasm</location>
    </subcellularLocation>
</comment>
<dbReference type="GO" id="GO:0061603">
    <property type="term" value="F:molybdenum cofactor guanylyltransferase activity"/>
    <property type="evidence" value="ECO:0007669"/>
    <property type="project" value="UniProtKB-EC"/>
</dbReference>
<dbReference type="AlphaFoldDB" id="A0A1Q9R4G3"/>
<dbReference type="EMBL" id="MKZO01000024">
    <property type="protein sequence ID" value="OLS62299.1"/>
    <property type="molecule type" value="Genomic_DNA"/>
</dbReference>
<evidence type="ECO:0000259" key="9">
    <source>
        <dbReference type="Pfam" id="PF12804"/>
    </source>
</evidence>
<evidence type="ECO:0000256" key="4">
    <source>
        <dbReference type="ARBA" id="ARBA00022741"/>
    </source>
</evidence>
<keyword evidence="6 8" id="KW-0342">GTP-binding</keyword>
<dbReference type="PANTHER" id="PTHR19136:SF81">
    <property type="entry name" value="MOLYBDENUM COFACTOR GUANYLYLTRANSFERASE"/>
    <property type="match status" value="1"/>
</dbReference>
<dbReference type="Gene3D" id="3.90.550.10">
    <property type="entry name" value="Spore Coat Polysaccharide Biosynthesis Protein SpsA, Chain A"/>
    <property type="match status" value="1"/>
</dbReference>
<keyword evidence="2 8" id="KW-0808">Transferase</keyword>
<evidence type="ECO:0000256" key="2">
    <source>
        <dbReference type="ARBA" id="ARBA00022679"/>
    </source>
</evidence>
<comment type="catalytic activity">
    <reaction evidence="8">
        <text>Mo-molybdopterin + GTP + H(+) = Mo-molybdopterin guanine dinucleotide + diphosphate</text>
        <dbReference type="Rhea" id="RHEA:34243"/>
        <dbReference type="ChEBI" id="CHEBI:15378"/>
        <dbReference type="ChEBI" id="CHEBI:33019"/>
        <dbReference type="ChEBI" id="CHEBI:37565"/>
        <dbReference type="ChEBI" id="CHEBI:71302"/>
        <dbReference type="ChEBI" id="CHEBI:71310"/>
        <dbReference type="EC" id="2.7.7.77"/>
    </reaction>
</comment>
<keyword evidence="4 8" id="KW-0547">Nucleotide-binding</keyword>
<accession>A0A1Q9R4G3</accession>
<dbReference type="InterPro" id="IPR029044">
    <property type="entry name" value="Nucleotide-diphossugar_trans"/>
</dbReference>
<keyword evidence="5 8" id="KW-0460">Magnesium</keyword>
<keyword evidence="3 8" id="KW-0479">Metal-binding</keyword>
<name>A0A1Q9R4G3_PSEPU</name>
<dbReference type="RefSeq" id="WP_075803601.1">
    <property type="nucleotide sequence ID" value="NZ_MKZO01000024.1"/>
</dbReference>
<dbReference type="InterPro" id="IPR025877">
    <property type="entry name" value="MobA-like_NTP_Trfase"/>
</dbReference>
<feature type="binding site" evidence="8">
    <location>
        <begin position="13"/>
        <end position="15"/>
    </location>
    <ligand>
        <name>GTP</name>
        <dbReference type="ChEBI" id="CHEBI:37565"/>
    </ligand>
</feature>
<dbReference type="GO" id="GO:1902758">
    <property type="term" value="P:bis(molybdopterin guanine dinucleotide)molybdenum biosynthetic process"/>
    <property type="evidence" value="ECO:0007669"/>
    <property type="project" value="TreeGrafter"/>
</dbReference>
<dbReference type="EC" id="2.7.7.77" evidence="8"/>